<dbReference type="Proteomes" id="UP000287188">
    <property type="component" value="Unassembled WGS sequence"/>
</dbReference>
<proteinExistence type="predicted"/>
<dbReference type="AlphaFoldDB" id="A0A402AX66"/>
<accession>A0A402AX66</accession>
<dbReference type="EMBL" id="BIFS01000002">
    <property type="protein sequence ID" value="GCE23688.1"/>
    <property type="molecule type" value="Genomic_DNA"/>
</dbReference>
<sequence>MSPLLILLVFLLIFLGIYAFMTYRRDSEKRARDKRRNEFHDRV</sequence>
<reference evidence="2" key="1">
    <citation type="submission" date="2018-12" db="EMBL/GenBank/DDBJ databases">
        <title>Tengunoibacter tsumagoiensis gen. nov., sp. nov., Dictyobacter kobayashii sp. nov., D. alpinus sp. nov., and D. joshuensis sp. nov. and description of Dictyobacteraceae fam. nov. within the order Ktedonobacterales isolated from Tengu-no-mugimeshi.</title>
        <authorList>
            <person name="Wang C.M."/>
            <person name="Zheng Y."/>
            <person name="Sakai Y."/>
            <person name="Toyoda A."/>
            <person name="Minakuchi Y."/>
            <person name="Abe K."/>
            <person name="Yokota A."/>
            <person name="Yabe S."/>
        </authorList>
    </citation>
    <scope>NUCLEOTIDE SEQUENCE [LARGE SCALE GENOMIC DNA]</scope>
    <source>
        <strain evidence="2">Uno11</strain>
    </source>
</reference>
<dbReference type="RefSeq" id="WP_281276457.1">
    <property type="nucleotide sequence ID" value="NZ_BIFS01000002.1"/>
</dbReference>
<protein>
    <submittedName>
        <fullName evidence="1">Uncharacterized protein</fullName>
    </submittedName>
</protein>
<name>A0A402AX66_9CHLR</name>
<gene>
    <name evidence="1" type="ORF">KDK_74880</name>
</gene>
<keyword evidence="2" id="KW-1185">Reference proteome</keyword>
<evidence type="ECO:0000313" key="1">
    <source>
        <dbReference type="EMBL" id="GCE23688.1"/>
    </source>
</evidence>
<evidence type="ECO:0000313" key="2">
    <source>
        <dbReference type="Proteomes" id="UP000287188"/>
    </source>
</evidence>
<comment type="caution">
    <text evidence="1">The sequence shown here is derived from an EMBL/GenBank/DDBJ whole genome shotgun (WGS) entry which is preliminary data.</text>
</comment>
<organism evidence="1 2">
    <name type="scientific">Dictyobacter kobayashii</name>
    <dbReference type="NCBI Taxonomy" id="2014872"/>
    <lineage>
        <taxon>Bacteria</taxon>
        <taxon>Bacillati</taxon>
        <taxon>Chloroflexota</taxon>
        <taxon>Ktedonobacteria</taxon>
        <taxon>Ktedonobacterales</taxon>
        <taxon>Dictyobacteraceae</taxon>
        <taxon>Dictyobacter</taxon>
    </lineage>
</organism>